<feature type="region of interest" description="Disordered" evidence="1">
    <location>
        <begin position="23"/>
        <end position="53"/>
    </location>
</feature>
<protein>
    <submittedName>
        <fullName evidence="2">Uncharacterized protein</fullName>
    </submittedName>
</protein>
<accession>A0A7W7T3S7</accession>
<comment type="caution">
    <text evidence="2">The sequence shown here is derived from an EMBL/GenBank/DDBJ whole genome shotgun (WGS) entry which is preliminary data.</text>
</comment>
<reference evidence="2 3" key="1">
    <citation type="submission" date="2020-08" db="EMBL/GenBank/DDBJ databases">
        <title>Sequencing the genomes of 1000 actinobacteria strains.</title>
        <authorList>
            <person name="Klenk H.-P."/>
        </authorList>
    </citation>
    <scope>NUCLEOTIDE SEQUENCE [LARGE SCALE GENOMIC DNA]</scope>
    <source>
        <strain evidence="2 3">DSM 45084</strain>
    </source>
</reference>
<organism evidence="2 3">
    <name type="scientific">Saccharothrix violaceirubra</name>
    <dbReference type="NCBI Taxonomy" id="413306"/>
    <lineage>
        <taxon>Bacteria</taxon>
        <taxon>Bacillati</taxon>
        <taxon>Actinomycetota</taxon>
        <taxon>Actinomycetes</taxon>
        <taxon>Pseudonocardiales</taxon>
        <taxon>Pseudonocardiaceae</taxon>
        <taxon>Saccharothrix</taxon>
    </lineage>
</organism>
<sequence>MSEQVDFGEFLAALRDFRRDDTVARPTAHTSSVSTRDWQRVEEALNSTGSGRA</sequence>
<dbReference type="RefSeq" id="WP_184669446.1">
    <property type="nucleotide sequence ID" value="NZ_BAABAI010000038.1"/>
</dbReference>
<evidence type="ECO:0000256" key="1">
    <source>
        <dbReference type="SAM" id="MobiDB-lite"/>
    </source>
</evidence>
<name>A0A7W7T3S7_9PSEU</name>
<dbReference type="EMBL" id="JACHJS010000001">
    <property type="protein sequence ID" value="MBB4965771.1"/>
    <property type="molecule type" value="Genomic_DNA"/>
</dbReference>
<proteinExistence type="predicted"/>
<evidence type="ECO:0000313" key="3">
    <source>
        <dbReference type="Proteomes" id="UP000542674"/>
    </source>
</evidence>
<dbReference type="Proteomes" id="UP000542674">
    <property type="component" value="Unassembled WGS sequence"/>
</dbReference>
<keyword evidence="3" id="KW-1185">Reference proteome</keyword>
<dbReference type="AlphaFoldDB" id="A0A7W7T3S7"/>
<gene>
    <name evidence="2" type="ORF">F4559_003130</name>
</gene>
<evidence type="ECO:0000313" key="2">
    <source>
        <dbReference type="EMBL" id="MBB4965771.1"/>
    </source>
</evidence>